<feature type="signal peptide" evidence="8">
    <location>
        <begin position="1"/>
        <end position="26"/>
    </location>
</feature>
<comment type="subcellular location">
    <subcellularLocation>
        <location evidence="1 7">Cell outer membrane</location>
        <topology evidence="1 7">Multi-pass membrane protein</topology>
    </subcellularLocation>
</comment>
<sequence>MKRYNKFIFILFVTAILSGIATSLEAQDKPKKKKTALIEVKGLVTDNTGKPLSGVTVLSGEGSIINYTDANGKFALKTKADGTLLIEAFGYKDVVINLAKEQPTVIKLQNEDLYASERDIHERADGGKTYQRDLVGTVSKLSMENVLKYPDLQLSNALQGQAAGLIAISGDGGLGYNTSTLYVRGQHNNGTNTALVIIDGIERPIDDILPEEIESIEVLKDATAKILYGAAATNGVVLVRTKRGEAHKRIVRVGVEYGIQPSTRVPKYLDSYNYSKLFNEARINDGMNPYYTDTQLEGYRNSSGVNDVLYPNVDYYNEFLLNQNIYRKGTIEFNGGNEGVKYALVGGYTGGSGLEKVGERSALHRMNARGNLDIKITDFLTVTADVAARVELKNWGAKDGAGIFSTLSSNRPNEYPFIIPNETLSGQFTPNEDGTPFFGASTRIVDNLYADMVYGGDTSERYVNSQTNLGANFDFNKYVKGLTFNAYVTFDNYSYLRQELRNTYPTYAIDTYSDLDGETITRYTQMKKLDLPKTQKIASNNTYRYFGMRADIGYERTLGVHDFSAIGAFRYTKNEMTGMTQDFKDANISLRLNYSYDKRYLAELTLAGMGSNKFDKNDRFFFSPAVGASWIISNESFMKEVKAVNFLKLKASFGVLGYTGNTGFFLYQTGWNNNGNYNFFQDQTDHKVSLARWGNPDLTWEYSQEFNIGIEGLFFNNRLSTELNYFHECRKDIIGVNNAQYAATAGNYTMYENIGQVTNQGIDIAINWKGNIGRDFLYTVGANMTYSKNKLDKWNEIEGVESYRKAIGRPTSTIFGLQALGLFGKDIPLEDHSLQSYGIYQNGDIAYADLNNNGIVDDNDRMSLGQSFPVTTWGINVDLKYKGFGLYMLGTLHTGITQLCTNAYYWNNGLNGYSELALNRYHEVNNPSGTMPRLTTTTESNNFRDSSFWTENGSFFRLKNIELSYTFENKAGRFFANKCKLFVRGTNLLTFSKIKDLDPERLNAGITNYPAYMTVTGGLSVSF</sequence>
<dbReference type="InterPro" id="IPR036942">
    <property type="entry name" value="Beta-barrel_TonB_sf"/>
</dbReference>
<dbReference type="InterPro" id="IPR008969">
    <property type="entry name" value="CarboxyPept-like_regulatory"/>
</dbReference>
<evidence type="ECO:0000256" key="8">
    <source>
        <dbReference type="SAM" id="SignalP"/>
    </source>
</evidence>
<dbReference type="AlphaFoldDB" id="A0A1Y4VSI3"/>
<organism evidence="12 16">
    <name type="scientific">Bacteroides xylanisolvens</name>
    <dbReference type="NCBI Taxonomy" id="371601"/>
    <lineage>
        <taxon>Bacteria</taxon>
        <taxon>Pseudomonadati</taxon>
        <taxon>Bacteroidota</taxon>
        <taxon>Bacteroidia</taxon>
        <taxon>Bacteroidales</taxon>
        <taxon>Bacteroidaceae</taxon>
        <taxon>Bacteroides</taxon>
    </lineage>
</organism>
<dbReference type="EMBL" id="WDED01000001">
    <property type="protein sequence ID" value="KAB6150294.1"/>
    <property type="molecule type" value="Genomic_DNA"/>
</dbReference>
<dbReference type="PROSITE" id="PS52016">
    <property type="entry name" value="TONB_DEPENDENT_REC_3"/>
    <property type="match status" value="1"/>
</dbReference>
<evidence type="ECO:0000259" key="9">
    <source>
        <dbReference type="Pfam" id="PF07715"/>
    </source>
</evidence>
<evidence type="ECO:0000313" key="11">
    <source>
        <dbReference type="EMBL" id="KAB6150294.1"/>
    </source>
</evidence>
<reference evidence="17 18" key="3">
    <citation type="submission" date="2018-08" db="EMBL/GenBank/DDBJ databases">
        <title>A genome reference for cultivated species of the human gut microbiota.</title>
        <authorList>
            <person name="Zou Y."/>
            <person name="Xue W."/>
            <person name="Luo G."/>
        </authorList>
    </citation>
    <scope>NUCLEOTIDE SEQUENCE [LARGE SCALE GENOMIC DNA]</scope>
    <source>
        <strain evidence="14 18">AF14-7</strain>
        <strain evidence="15 19">AF38-2</strain>
        <strain evidence="13 17">TF10-34</strain>
    </source>
</reference>
<reference evidence="16" key="1">
    <citation type="submission" date="2017-04" db="EMBL/GenBank/DDBJ databases">
        <title>Function of individual gut microbiota members based on whole genome sequencing of pure cultures obtained from chicken caecum.</title>
        <authorList>
            <person name="Medvecky M."/>
            <person name="Cejkova D."/>
            <person name="Polansky O."/>
            <person name="Karasova D."/>
            <person name="Kubasova T."/>
            <person name="Cizek A."/>
            <person name="Rychlik I."/>
        </authorList>
    </citation>
    <scope>NUCLEOTIDE SEQUENCE [LARGE SCALE GENOMIC DNA]</scope>
    <source>
        <strain evidence="16">An109</strain>
    </source>
</reference>
<protein>
    <submittedName>
        <fullName evidence="12">SusC/RagA family TonB-linked outer membrane protein</fullName>
    </submittedName>
</protein>
<dbReference type="SUPFAM" id="SSF49464">
    <property type="entry name" value="Carboxypeptidase regulatory domain-like"/>
    <property type="match status" value="1"/>
</dbReference>
<dbReference type="Gene3D" id="2.170.130.10">
    <property type="entry name" value="TonB-dependent receptor, plug domain"/>
    <property type="match status" value="1"/>
</dbReference>
<gene>
    <name evidence="12" type="ORF">B5E52_04460</name>
    <name evidence="15" type="ORF">DW027_15770</name>
    <name evidence="14" type="ORF">DWW25_08340</name>
    <name evidence="13" type="ORF">DXD03_17045</name>
    <name evidence="11" type="ORF">GA398_00620</name>
    <name evidence="10" type="ORF">GA560_22580</name>
</gene>
<reference evidence="20 21" key="4">
    <citation type="journal article" date="2019" name="Nat. Med.">
        <title>A library of human gut bacterial isolates paired with longitudinal multiomics data enables mechanistic microbiome research.</title>
        <authorList>
            <person name="Poyet M."/>
            <person name="Groussin M."/>
            <person name="Gibbons S.M."/>
            <person name="Avila-Pacheco J."/>
            <person name="Jiang X."/>
            <person name="Kearney S.M."/>
            <person name="Perrotta A.R."/>
            <person name="Berdy B."/>
            <person name="Zhao S."/>
            <person name="Lieberman T.D."/>
            <person name="Swanson P.K."/>
            <person name="Smith M."/>
            <person name="Roesemann S."/>
            <person name="Alexander J.E."/>
            <person name="Rich S.A."/>
            <person name="Livny J."/>
            <person name="Vlamakis H."/>
            <person name="Clish C."/>
            <person name="Bullock K."/>
            <person name="Deik A."/>
            <person name="Scott J."/>
            <person name="Pierce K.A."/>
            <person name="Xavier R.J."/>
            <person name="Alm E.J."/>
        </authorList>
    </citation>
    <scope>NUCLEOTIDE SEQUENCE [LARGE SCALE GENOMIC DNA]</scope>
    <source>
        <strain evidence="11 20">BIOML-A58</strain>
        <strain evidence="10 21">BIOML-A73</strain>
    </source>
</reference>
<dbReference type="Proteomes" id="UP000284495">
    <property type="component" value="Unassembled WGS sequence"/>
</dbReference>
<accession>A0A1Y4VSI3</accession>
<dbReference type="GO" id="GO:0009279">
    <property type="term" value="C:cell outer membrane"/>
    <property type="evidence" value="ECO:0007669"/>
    <property type="project" value="UniProtKB-SubCell"/>
</dbReference>
<keyword evidence="6 7" id="KW-0998">Cell outer membrane</keyword>
<evidence type="ECO:0000256" key="3">
    <source>
        <dbReference type="ARBA" id="ARBA00022452"/>
    </source>
</evidence>
<evidence type="ECO:0000256" key="1">
    <source>
        <dbReference type="ARBA" id="ARBA00004571"/>
    </source>
</evidence>
<evidence type="ECO:0000256" key="5">
    <source>
        <dbReference type="ARBA" id="ARBA00023136"/>
    </source>
</evidence>
<evidence type="ECO:0000256" key="2">
    <source>
        <dbReference type="ARBA" id="ARBA00022448"/>
    </source>
</evidence>
<dbReference type="Pfam" id="PF13715">
    <property type="entry name" value="CarbopepD_reg_2"/>
    <property type="match status" value="1"/>
</dbReference>
<evidence type="ECO:0000313" key="19">
    <source>
        <dbReference type="Proteomes" id="UP000284495"/>
    </source>
</evidence>
<dbReference type="InterPro" id="IPR012910">
    <property type="entry name" value="Plug_dom"/>
</dbReference>
<dbReference type="EMBL" id="WDER01000094">
    <property type="protein sequence ID" value="KAB6078523.1"/>
    <property type="molecule type" value="Genomic_DNA"/>
</dbReference>
<evidence type="ECO:0000313" key="21">
    <source>
        <dbReference type="Proteomes" id="UP000474077"/>
    </source>
</evidence>
<evidence type="ECO:0000313" key="14">
    <source>
        <dbReference type="EMBL" id="RGV15544.1"/>
    </source>
</evidence>
<dbReference type="NCBIfam" id="TIGR04056">
    <property type="entry name" value="OMP_RagA_SusC"/>
    <property type="match status" value="1"/>
</dbReference>
<keyword evidence="8" id="KW-0732">Signal</keyword>
<dbReference type="Proteomes" id="UP000261210">
    <property type="component" value="Unassembled WGS sequence"/>
</dbReference>
<evidence type="ECO:0000256" key="6">
    <source>
        <dbReference type="ARBA" id="ARBA00023237"/>
    </source>
</evidence>
<dbReference type="EMBL" id="QROO01000021">
    <property type="protein sequence ID" value="RHL35702.1"/>
    <property type="molecule type" value="Genomic_DNA"/>
</dbReference>
<evidence type="ECO:0000313" key="13">
    <source>
        <dbReference type="EMBL" id="RGK59503.1"/>
    </source>
</evidence>
<dbReference type="EMBL" id="QSQU01000027">
    <property type="protein sequence ID" value="RGK59503.1"/>
    <property type="molecule type" value="Genomic_DNA"/>
</dbReference>
<dbReference type="RefSeq" id="WP_049701662.1">
    <property type="nucleotide sequence ID" value="NZ_JAASHA010000029.1"/>
</dbReference>
<evidence type="ECO:0000313" key="17">
    <source>
        <dbReference type="Proteomes" id="UP000261210"/>
    </source>
</evidence>
<feature type="chain" id="PRO_5036312957" evidence="8">
    <location>
        <begin position="27"/>
        <end position="1023"/>
    </location>
</feature>
<reference evidence="12" key="2">
    <citation type="journal article" date="2018" name="BMC Genomics">
        <title>Whole genome sequencing and function prediction of 133 gut anaerobes isolated from chicken caecum in pure cultures.</title>
        <authorList>
            <person name="Medvecky M."/>
            <person name="Cejkova D."/>
            <person name="Polansky O."/>
            <person name="Karasova D."/>
            <person name="Kubasova T."/>
            <person name="Cizek A."/>
            <person name="Rychlik I."/>
        </authorList>
    </citation>
    <scope>NUCLEOTIDE SEQUENCE</scope>
    <source>
        <strain evidence="12">An109</strain>
    </source>
</reference>
<dbReference type="Proteomes" id="UP000196036">
    <property type="component" value="Unassembled WGS sequence"/>
</dbReference>
<evidence type="ECO:0000256" key="4">
    <source>
        <dbReference type="ARBA" id="ARBA00022692"/>
    </source>
</evidence>
<evidence type="ECO:0000313" key="18">
    <source>
        <dbReference type="Proteomes" id="UP000283369"/>
    </source>
</evidence>
<keyword evidence="2 7" id="KW-0813">Transport</keyword>
<dbReference type="Pfam" id="PF07715">
    <property type="entry name" value="Plug"/>
    <property type="match status" value="1"/>
</dbReference>
<evidence type="ECO:0000313" key="20">
    <source>
        <dbReference type="Proteomes" id="UP000434604"/>
    </source>
</evidence>
<dbReference type="Proteomes" id="UP000434604">
    <property type="component" value="Unassembled WGS sequence"/>
</dbReference>
<keyword evidence="4 7" id="KW-0812">Transmembrane</keyword>
<dbReference type="SUPFAM" id="SSF56935">
    <property type="entry name" value="Porins"/>
    <property type="match status" value="1"/>
</dbReference>
<dbReference type="InterPro" id="IPR037066">
    <property type="entry name" value="Plug_dom_sf"/>
</dbReference>
<comment type="caution">
    <text evidence="12">The sequence shown here is derived from an EMBL/GenBank/DDBJ whole genome shotgun (WGS) entry which is preliminary data.</text>
</comment>
<name>A0A1Y4VSI3_9BACE</name>
<evidence type="ECO:0000256" key="7">
    <source>
        <dbReference type="PROSITE-ProRule" id="PRU01360"/>
    </source>
</evidence>
<evidence type="ECO:0000313" key="12">
    <source>
        <dbReference type="EMBL" id="OUQ73097.1"/>
    </source>
</evidence>
<dbReference type="InterPro" id="IPR039426">
    <property type="entry name" value="TonB-dep_rcpt-like"/>
</dbReference>
<dbReference type="InterPro" id="IPR023996">
    <property type="entry name" value="TonB-dep_OMP_SusC/RagA"/>
</dbReference>
<dbReference type="EMBL" id="QRYV01000016">
    <property type="protein sequence ID" value="RGV15544.1"/>
    <property type="molecule type" value="Genomic_DNA"/>
</dbReference>
<dbReference type="EMBL" id="NFLW01000005">
    <property type="protein sequence ID" value="OUQ73097.1"/>
    <property type="molecule type" value="Genomic_DNA"/>
</dbReference>
<evidence type="ECO:0000313" key="10">
    <source>
        <dbReference type="EMBL" id="KAB6078523.1"/>
    </source>
</evidence>
<evidence type="ECO:0000313" key="16">
    <source>
        <dbReference type="Proteomes" id="UP000196036"/>
    </source>
</evidence>
<keyword evidence="5 7" id="KW-0472">Membrane</keyword>
<keyword evidence="3 7" id="KW-1134">Transmembrane beta strand</keyword>
<evidence type="ECO:0000313" key="15">
    <source>
        <dbReference type="EMBL" id="RHL35702.1"/>
    </source>
</evidence>
<proteinExistence type="inferred from homology"/>
<dbReference type="Proteomes" id="UP000474077">
    <property type="component" value="Unassembled WGS sequence"/>
</dbReference>
<feature type="domain" description="TonB-dependent receptor plug" evidence="9">
    <location>
        <begin position="131"/>
        <end position="236"/>
    </location>
</feature>
<dbReference type="Gene3D" id="2.40.170.20">
    <property type="entry name" value="TonB-dependent receptor, beta-barrel domain"/>
    <property type="match status" value="1"/>
</dbReference>
<comment type="similarity">
    <text evidence="7">Belongs to the TonB-dependent receptor family.</text>
</comment>
<dbReference type="Proteomes" id="UP000283369">
    <property type="component" value="Unassembled WGS sequence"/>
</dbReference>